<organism evidence="2 3">
    <name type="scientific">Thiohalorhabdus methylotrophus</name>
    <dbReference type="NCBI Taxonomy" id="3242694"/>
    <lineage>
        <taxon>Bacteria</taxon>
        <taxon>Pseudomonadati</taxon>
        <taxon>Pseudomonadota</taxon>
        <taxon>Gammaproteobacteria</taxon>
        <taxon>Thiohalorhabdales</taxon>
        <taxon>Thiohalorhabdaceae</taxon>
        <taxon>Thiohalorhabdus</taxon>
    </lineage>
</organism>
<evidence type="ECO:0000313" key="3">
    <source>
        <dbReference type="Proteomes" id="UP001575181"/>
    </source>
</evidence>
<comment type="caution">
    <text evidence="2">The sequence shown here is derived from an EMBL/GenBank/DDBJ whole genome shotgun (WGS) entry which is preliminary data.</text>
</comment>
<evidence type="ECO:0008006" key="4">
    <source>
        <dbReference type="Google" id="ProtNLM"/>
    </source>
</evidence>
<evidence type="ECO:0000313" key="2">
    <source>
        <dbReference type="EMBL" id="MFA9459986.1"/>
    </source>
</evidence>
<dbReference type="EMBL" id="JBGUAW010000002">
    <property type="protein sequence ID" value="MFA9459986.1"/>
    <property type="molecule type" value="Genomic_DNA"/>
</dbReference>
<accession>A0ABV4TTS9</accession>
<dbReference type="Proteomes" id="UP001575181">
    <property type="component" value="Unassembled WGS sequence"/>
</dbReference>
<keyword evidence="3" id="KW-1185">Reference proteome</keyword>
<gene>
    <name evidence="2" type="ORF">ACERLL_04035</name>
</gene>
<feature type="signal peptide" evidence="1">
    <location>
        <begin position="1"/>
        <end position="24"/>
    </location>
</feature>
<evidence type="ECO:0000256" key="1">
    <source>
        <dbReference type="SAM" id="SignalP"/>
    </source>
</evidence>
<proteinExistence type="predicted"/>
<sequence length="346" mass="37589">MPSKTLLAGLAGAGMMTLTSTVAALPTYEVTPISNYWWGRAMNDNAKIVGNSPDAGGRTYLFKWEPNTDYGDRQVGDLERAFPFSEYPSRNYAAATAVNNNGAAAGMNYAGGYSPEEENTSRLVVWNPDGETRGSIEVYGHNLYRDLHLTEAGQVYFQGSEDGTTQYLRYEPGPGLQEVTRAAYEEATAEEMTPKEERTWEIVEEYGLQGHSPDSADIQDFIDPSDPHYTEEGENPRIVGTVTDVNASGQILLHGPSDLVEFGTFPGANGTQLLTPNWPEGAFEDGEPIPAPHTAALLGLGLVGLAGWRGGRVAAEGKYGVAGRPDAPLGRFRLPRRGRWARWQLG</sequence>
<keyword evidence="1" id="KW-0732">Signal</keyword>
<dbReference type="RefSeq" id="WP_373654764.1">
    <property type="nucleotide sequence ID" value="NZ_JBGUAW010000002.1"/>
</dbReference>
<feature type="chain" id="PRO_5047301866" description="PEP-CTERM protein-sorting domain-containing protein" evidence="1">
    <location>
        <begin position="25"/>
        <end position="346"/>
    </location>
</feature>
<protein>
    <recommendedName>
        <fullName evidence="4">PEP-CTERM protein-sorting domain-containing protein</fullName>
    </recommendedName>
</protein>
<name>A0ABV4TTS9_9GAMM</name>
<reference evidence="2 3" key="1">
    <citation type="submission" date="2024-08" db="EMBL/GenBank/DDBJ databases">
        <title>Whole-genome sequencing of halo(alkali)philic microorganisms from hypersaline lakes.</title>
        <authorList>
            <person name="Sorokin D.Y."/>
            <person name="Merkel A.Y."/>
            <person name="Messina E."/>
            <person name="Yakimov M."/>
        </authorList>
    </citation>
    <scope>NUCLEOTIDE SEQUENCE [LARGE SCALE GENOMIC DNA]</scope>
    <source>
        <strain evidence="2 3">Cl-TMA</strain>
    </source>
</reference>